<dbReference type="GO" id="GO:0008528">
    <property type="term" value="F:G protein-coupled peptide receptor activity"/>
    <property type="evidence" value="ECO:0007669"/>
    <property type="project" value="TreeGrafter"/>
</dbReference>
<feature type="transmembrane region" description="Helical" evidence="15">
    <location>
        <begin position="95"/>
        <end position="114"/>
    </location>
</feature>
<dbReference type="GO" id="GO:0043235">
    <property type="term" value="C:receptor complex"/>
    <property type="evidence" value="ECO:0007669"/>
    <property type="project" value="TreeGrafter"/>
</dbReference>
<dbReference type="PROSITE" id="PS50262">
    <property type="entry name" value="G_PROTEIN_RECEP_F1_2"/>
    <property type="match status" value="1"/>
</dbReference>
<keyword evidence="6" id="KW-0832">Ubl conjugation</keyword>
<evidence type="ECO:0000256" key="3">
    <source>
        <dbReference type="ARBA" id="ARBA00022475"/>
    </source>
</evidence>
<evidence type="ECO:0000256" key="10">
    <source>
        <dbReference type="ARBA" id="ARBA00023157"/>
    </source>
</evidence>
<dbReference type="PANTHER" id="PTHR46216">
    <property type="entry name" value="PROSAPOSIN RECEPTOR GPR37 FAMILY MEMBER"/>
    <property type="match status" value="1"/>
</dbReference>
<evidence type="ECO:0000256" key="15">
    <source>
        <dbReference type="SAM" id="Phobius"/>
    </source>
</evidence>
<keyword evidence="14" id="KW-0966">Cell projection</keyword>
<dbReference type="InterPro" id="IPR003909">
    <property type="entry name" value="GPR37_orph"/>
</dbReference>
<name>A0A8S4BU46_9TELE</name>
<evidence type="ECO:0000256" key="8">
    <source>
        <dbReference type="ARBA" id="ARBA00023040"/>
    </source>
</evidence>
<feature type="transmembrane region" description="Helical" evidence="15">
    <location>
        <begin position="29"/>
        <end position="51"/>
    </location>
</feature>
<keyword evidence="7 15" id="KW-1133">Transmembrane helix</keyword>
<keyword evidence="3" id="KW-1003">Cell membrane</keyword>
<dbReference type="Pfam" id="PF00001">
    <property type="entry name" value="7tm_1"/>
    <property type="match status" value="1"/>
</dbReference>
<dbReference type="EMBL" id="CAJRST010037000">
    <property type="protein sequence ID" value="CAG5995968.1"/>
    <property type="molecule type" value="Genomic_DNA"/>
</dbReference>
<dbReference type="GO" id="GO:0005886">
    <property type="term" value="C:plasma membrane"/>
    <property type="evidence" value="ECO:0007669"/>
    <property type="project" value="UniProtKB-SubCell"/>
</dbReference>
<sequence>MCALGIDRFHAATSSSQPKARRVARCRSVLLKLLLVWLAALLLASPEIFLWQLSRAVAPASGRLLDSCSIGLSSPLALQLPDSLHSLLLRYHQARMWWCFGCYFCLPVLFTLLCQLATRNVSSDSSAAQKQRGLEDGAGGAGGAGGGHARLQHQAVERQLGCTLLALAVVYGLCALPEHVCSITLAYTHAAVSQETAAMLALLHHFLLFFKSSDQFKEPCPNSS</sequence>
<keyword evidence="12" id="KW-0325">Glycoprotein</keyword>
<dbReference type="GO" id="GO:0043410">
    <property type="term" value="P:positive regulation of MAPK cascade"/>
    <property type="evidence" value="ECO:0007669"/>
    <property type="project" value="TreeGrafter"/>
</dbReference>
<keyword evidence="13" id="KW-0807">Transducer</keyword>
<keyword evidence="10" id="KW-1015">Disulfide bond</keyword>
<evidence type="ECO:0000259" key="16">
    <source>
        <dbReference type="PROSITE" id="PS50262"/>
    </source>
</evidence>
<proteinExistence type="predicted"/>
<keyword evidence="9 15" id="KW-0472">Membrane</keyword>
<keyword evidence="5" id="KW-0732">Signal</keyword>
<evidence type="ECO:0000313" key="18">
    <source>
        <dbReference type="Proteomes" id="UP000677803"/>
    </source>
</evidence>
<keyword evidence="8" id="KW-0297">G-protein coupled receptor</keyword>
<feature type="domain" description="G-protein coupled receptors family 1 profile" evidence="16">
    <location>
        <begin position="1"/>
        <end position="222"/>
    </location>
</feature>
<evidence type="ECO:0000256" key="7">
    <source>
        <dbReference type="ARBA" id="ARBA00022989"/>
    </source>
</evidence>
<evidence type="ECO:0000256" key="1">
    <source>
        <dbReference type="ARBA" id="ARBA00004316"/>
    </source>
</evidence>
<gene>
    <name evidence="17" type="ORF">MMEN_LOCUS17955</name>
</gene>
<evidence type="ECO:0000256" key="12">
    <source>
        <dbReference type="ARBA" id="ARBA00023180"/>
    </source>
</evidence>
<evidence type="ECO:0000313" key="17">
    <source>
        <dbReference type="EMBL" id="CAG5995968.1"/>
    </source>
</evidence>
<comment type="subcellular location">
    <subcellularLocation>
        <location evidence="2">Cell membrane</location>
        <topology evidence="2">Multi-pass membrane protein</topology>
    </subcellularLocation>
    <subcellularLocation>
        <location evidence="1">Cell projection</location>
    </subcellularLocation>
</comment>
<reference evidence="17" key="1">
    <citation type="submission" date="2021-05" db="EMBL/GenBank/DDBJ databases">
        <authorList>
            <person name="Tigano A."/>
        </authorList>
    </citation>
    <scope>NUCLEOTIDE SEQUENCE</scope>
</reference>
<dbReference type="InterPro" id="IPR017452">
    <property type="entry name" value="GPCR_Rhodpsn_7TM"/>
</dbReference>
<evidence type="ECO:0000256" key="9">
    <source>
        <dbReference type="ARBA" id="ARBA00023136"/>
    </source>
</evidence>
<evidence type="ECO:0000256" key="11">
    <source>
        <dbReference type="ARBA" id="ARBA00023170"/>
    </source>
</evidence>
<evidence type="ECO:0000256" key="5">
    <source>
        <dbReference type="ARBA" id="ARBA00022729"/>
    </source>
</evidence>
<dbReference type="PANTHER" id="PTHR46216:SF2">
    <property type="entry name" value="G PROTEIN-COUPLED RECEPTOR 37-LIKE 1B"/>
    <property type="match status" value="1"/>
</dbReference>
<dbReference type="SUPFAM" id="SSF81321">
    <property type="entry name" value="Family A G protein-coupled receptor-like"/>
    <property type="match status" value="1"/>
</dbReference>
<dbReference type="GO" id="GO:0007193">
    <property type="term" value="P:adenylate cyclase-inhibiting G protein-coupled receptor signaling pathway"/>
    <property type="evidence" value="ECO:0007669"/>
    <property type="project" value="TreeGrafter"/>
</dbReference>
<comment type="caution">
    <text evidence="17">The sequence shown here is derived from an EMBL/GenBank/DDBJ whole genome shotgun (WGS) entry which is preliminary data.</text>
</comment>
<dbReference type="OrthoDB" id="8960080at2759"/>
<keyword evidence="18" id="KW-1185">Reference proteome</keyword>
<dbReference type="AlphaFoldDB" id="A0A8S4BU46"/>
<evidence type="ECO:0000256" key="6">
    <source>
        <dbReference type="ARBA" id="ARBA00022843"/>
    </source>
</evidence>
<organism evidence="17 18">
    <name type="scientific">Menidia menidia</name>
    <name type="common">Atlantic silverside</name>
    <dbReference type="NCBI Taxonomy" id="238744"/>
    <lineage>
        <taxon>Eukaryota</taxon>
        <taxon>Metazoa</taxon>
        <taxon>Chordata</taxon>
        <taxon>Craniata</taxon>
        <taxon>Vertebrata</taxon>
        <taxon>Euteleostomi</taxon>
        <taxon>Actinopterygii</taxon>
        <taxon>Neopterygii</taxon>
        <taxon>Teleostei</taxon>
        <taxon>Neoteleostei</taxon>
        <taxon>Acanthomorphata</taxon>
        <taxon>Ovalentaria</taxon>
        <taxon>Atherinomorphae</taxon>
        <taxon>Atheriniformes</taxon>
        <taxon>Atherinopsidae</taxon>
        <taxon>Menidiinae</taxon>
        <taxon>Menidia</taxon>
    </lineage>
</organism>
<keyword evidence="4 15" id="KW-0812">Transmembrane</keyword>
<dbReference type="Proteomes" id="UP000677803">
    <property type="component" value="Unassembled WGS sequence"/>
</dbReference>
<protein>
    <submittedName>
        <fullName evidence="17">(Atlantic silverside) hypothetical protein</fullName>
    </submittedName>
</protein>
<evidence type="ECO:0000256" key="2">
    <source>
        <dbReference type="ARBA" id="ARBA00004651"/>
    </source>
</evidence>
<accession>A0A8S4BU46</accession>
<evidence type="ECO:0000256" key="4">
    <source>
        <dbReference type="ARBA" id="ARBA00022692"/>
    </source>
</evidence>
<evidence type="ECO:0000256" key="13">
    <source>
        <dbReference type="ARBA" id="ARBA00023224"/>
    </source>
</evidence>
<keyword evidence="11" id="KW-0675">Receptor</keyword>
<dbReference type="InterPro" id="IPR000276">
    <property type="entry name" value="GPCR_Rhodpsn"/>
</dbReference>
<dbReference type="GO" id="GO:0042995">
    <property type="term" value="C:cell projection"/>
    <property type="evidence" value="ECO:0007669"/>
    <property type="project" value="UniProtKB-SubCell"/>
</dbReference>
<dbReference type="Gene3D" id="1.20.1070.10">
    <property type="entry name" value="Rhodopsin 7-helix transmembrane proteins"/>
    <property type="match status" value="1"/>
</dbReference>
<evidence type="ECO:0000256" key="14">
    <source>
        <dbReference type="ARBA" id="ARBA00023273"/>
    </source>
</evidence>